<proteinExistence type="predicted"/>
<reference evidence="3 4" key="1">
    <citation type="journal article" date="2019" name="Nat. Commun.">
        <title>The antimicrobial potential of Streptomyces from insect microbiomes.</title>
        <authorList>
            <person name="Chevrette M.G."/>
            <person name="Carlson C.M."/>
            <person name="Ortega H.E."/>
            <person name="Thomas C."/>
            <person name="Ananiev G.E."/>
            <person name="Barns K.J."/>
            <person name="Book A.J."/>
            <person name="Cagnazzo J."/>
            <person name="Carlos C."/>
            <person name="Flanigan W."/>
            <person name="Grubbs K.J."/>
            <person name="Horn H.A."/>
            <person name="Hoffmann F.M."/>
            <person name="Klassen J.L."/>
            <person name="Knack J.J."/>
            <person name="Lewin G.R."/>
            <person name="McDonald B.R."/>
            <person name="Muller L."/>
            <person name="Melo W.G.P."/>
            <person name="Pinto-Tomas A.A."/>
            <person name="Schmitz A."/>
            <person name="Wendt-Pienkowski E."/>
            <person name="Wildman S."/>
            <person name="Zhao M."/>
            <person name="Zhang F."/>
            <person name="Bugni T.S."/>
            <person name="Andes D.R."/>
            <person name="Pupo M.T."/>
            <person name="Currie C.R."/>
        </authorList>
    </citation>
    <scope>NUCLEOTIDE SEQUENCE [LARGE SCALE GENOMIC DNA]</scope>
    <source>
        <strain evidence="3 4">SID5840</strain>
    </source>
</reference>
<dbReference type="PANTHER" id="PTHR36834">
    <property type="entry name" value="MEMBRANE PROTEIN-RELATED"/>
    <property type="match status" value="1"/>
</dbReference>
<dbReference type="Proteomes" id="UP000467124">
    <property type="component" value="Unassembled WGS sequence"/>
</dbReference>
<dbReference type="Pfam" id="PF04892">
    <property type="entry name" value="VanZ"/>
    <property type="match status" value="1"/>
</dbReference>
<feature type="transmembrane region" description="Helical" evidence="1">
    <location>
        <begin position="122"/>
        <end position="141"/>
    </location>
</feature>
<feature type="transmembrane region" description="Helical" evidence="1">
    <location>
        <begin position="37"/>
        <end position="58"/>
    </location>
</feature>
<accession>A0A7K2J0G7</accession>
<comment type="caution">
    <text evidence="3">The sequence shown here is derived from an EMBL/GenBank/DDBJ whole genome shotgun (WGS) entry which is preliminary data.</text>
</comment>
<gene>
    <name evidence="3" type="ORF">GTW20_25770</name>
</gene>
<evidence type="ECO:0000256" key="1">
    <source>
        <dbReference type="SAM" id="Phobius"/>
    </source>
</evidence>
<dbReference type="InterPro" id="IPR006976">
    <property type="entry name" value="VanZ-like"/>
</dbReference>
<dbReference type="EMBL" id="WWHY01000001">
    <property type="protein sequence ID" value="MYR35577.1"/>
    <property type="molecule type" value="Genomic_DNA"/>
</dbReference>
<name>A0A7K2J0G7_9ACTN</name>
<feature type="domain" description="VanZ-like" evidence="2">
    <location>
        <begin position="45"/>
        <end position="165"/>
    </location>
</feature>
<keyword evidence="1" id="KW-1133">Transmembrane helix</keyword>
<evidence type="ECO:0000313" key="4">
    <source>
        <dbReference type="Proteomes" id="UP000467124"/>
    </source>
</evidence>
<keyword evidence="1" id="KW-0812">Transmembrane</keyword>
<evidence type="ECO:0000259" key="2">
    <source>
        <dbReference type="Pfam" id="PF04892"/>
    </source>
</evidence>
<protein>
    <submittedName>
        <fullName evidence="3">VanZ family protein</fullName>
    </submittedName>
</protein>
<feature type="transmembrane region" description="Helical" evidence="1">
    <location>
        <begin position="97"/>
        <end position="115"/>
    </location>
</feature>
<dbReference type="RefSeq" id="WP_161112184.1">
    <property type="nucleotide sequence ID" value="NZ_WWHY01000001.1"/>
</dbReference>
<dbReference type="PANTHER" id="PTHR36834:SF1">
    <property type="entry name" value="INTEGRAL MEMBRANE PROTEIN"/>
    <property type="match status" value="1"/>
</dbReference>
<sequence length="181" mass="19677">MWQLLFYVNVPVFFSVVVVGAVVAFLGVLLKRGNERLVTGVCRVVLAVSLLAYVIVLVEPVDGWGRIGGGGVNVSLIPFDFLSGEHVTENSLHWEEWMLNILLFLPLGIVAALLFTRWVRWLLGPLVSLTVEMAQAVLATGRQSALDDLLANSLGYLIGVTLVLLAGAVLSRRGRAERVVV</sequence>
<evidence type="ECO:0000313" key="3">
    <source>
        <dbReference type="EMBL" id="MYR35577.1"/>
    </source>
</evidence>
<feature type="transmembrane region" description="Helical" evidence="1">
    <location>
        <begin position="153"/>
        <end position="170"/>
    </location>
</feature>
<dbReference type="AlphaFoldDB" id="A0A7K2J0G7"/>
<organism evidence="3 4">
    <name type="scientific">Nocardiopsis alba</name>
    <dbReference type="NCBI Taxonomy" id="53437"/>
    <lineage>
        <taxon>Bacteria</taxon>
        <taxon>Bacillati</taxon>
        <taxon>Actinomycetota</taxon>
        <taxon>Actinomycetes</taxon>
        <taxon>Streptosporangiales</taxon>
        <taxon>Nocardiopsidaceae</taxon>
        <taxon>Nocardiopsis</taxon>
    </lineage>
</organism>
<keyword evidence="1" id="KW-0472">Membrane</keyword>
<dbReference type="InterPro" id="IPR053150">
    <property type="entry name" value="Teicoplanin_resist-assoc"/>
</dbReference>
<feature type="transmembrane region" description="Helical" evidence="1">
    <location>
        <begin position="6"/>
        <end position="30"/>
    </location>
</feature>